<evidence type="ECO:0000313" key="3">
    <source>
        <dbReference type="Proteomes" id="UP000326939"/>
    </source>
</evidence>
<evidence type="ECO:0000256" key="1">
    <source>
        <dbReference type="SAM" id="MobiDB-lite"/>
    </source>
</evidence>
<evidence type="ECO:0000313" key="2">
    <source>
        <dbReference type="EMBL" id="KAB5520804.1"/>
    </source>
</evidence>
<feature type="compositionally biased region" description="Basic and acidic residues" evidence="1">
    <location>
        <begin position="73"/>
        <end position="92"/>
    </location>
</feature>
<accession>A0A5N5JS00</accession>
<dbReference type="EMBL" id="VDCV01000016">
    <property type="protein sequence ID" value="KAB5520804.1"/>
    <property type="molecule type" value="Genomic_DNA"/>
</dbReference>
<reference evidence="3" key="1">
    <citation type="journal article" date="2019" name="Gigascience">
        <title>De novo genome assembly of the endangered Acer yangbiense, a plant species with extremely small populations endemic to Yunnan Province, China.</title>
        <authorList>
            <person name="Yang J."/>
            <person name="Wariss H.M."/>
            <person name="Tao L."/>
            <person name="Zhang R."/>
            <person name="Yun Q."/>
            <person name="Hollingsworth P."/>
            <person name="Dao Z."/>
            <person name="Luo G."/>
            <person name="Guo H."/>
            <person name="Ma Y."/>
            <person name="Sun W."/>
        </authorList>
    </citation>
    <scope>NUCLEOTIDE SEQUENCE [LARGE SCALE GENOMIC DNA]</scope>
    <source>
        <strain evidence="3">cv. br00</strain>
    </source>
</reference>
<gene>
    <name evidence="2" type="ORF">DKX38_025123</name>
</gene>
<feature type="region of interest" description="Disordered" evidence="1">
    <location>
        <begin position="1"/>
        <end position="25"/>
    </location>
</feature>
<comment type="caution">
    <text evidence="2">The sequence shown here is derived from an EMBL/GenBank/DDBJ whole genome shotgun (WGS) entry which is preliminary data.</text>
</comment>
<keyword evidence="3" id="KW-1185">Reference proteome</keyword>
<protein>
    <submittedName>
        <fullName evidence="2">Uncharacterized protein</fullName>
    </submittedName>
</protein>
<dbReference type="Proteomes" id="UP000326939">
    <property type="component" value="Chromosome 16"/>
</dbReference>
<dbReference type="AlphaFoldDB" id="A0A5N5JS00"/>
<sequence length="144" mass="16222">MQPALPPPNGDGAAPQNHPSLPSNEGTHSCCRLTCHYGIVEMKRDGKKDFLSKNLEPLLSNFSFVVHAGSHPSDFHHSRVNDDTSRSRRAEPDMISNQRSKEDRISERVVKPDCNPFRRGRQLENELLSNKTRLDPLIISEVDP</sequence>
<feature type="region of interest" description="Disordered" evidence="1">
    <location>
        <begin position="70"/>
        <end position="106"/>
    </location>
</feature>
<proteinExistence type="predicted"/>
<name>A0A5N5JS00_9ROSI</name>
<organism evidence="2 3">
    <name type="scientific">Salix brachista</name>
    <dbReference type="NCBI Taxonomy" id="2182728"/>
    <lineage>
        <taxon>Eukaryota</taxon>
        <taxon>Viridiplantae</taxon>
        <taxon>Streptophyta</taxon>
        <taxon>Embryophyta</taxon>
        <taxon>Tracheophyta</taxon>
        <taxon>Spermatophyta</taxon>
        <taxon>Magnoliopsida</taxon>
        <taxon>eudicotyledons</taxon>
        <taxon>Gunneridae</taxon>
        <taxon>Pentapetalae</taxon>
        <taxon>rosids</taxon>
        <taxon>fabids</taxon>
        <taxon>Malpighiales</taxon>
        <taxon>Salicaceae</taxon>
        <taxon>Saliceae</taxon>
        <taxon>Salix</taxon>
    </lineage>
</organism>